<dbReference type="SUPFAM" id="SSF56091">
    <property type="entry name" value="DNA ligase/mRNA capping enzyme, catalytic domain"/>
    <property type="match status" value="1"/>
</dbReference>
<dbReference type="EC" id="6.5.1.2" evidence="2"/>
<organism evidence="2 3">
    <name type="scientific">Prochlorococcus marinus subsp. pastoris (strain CCMP1986 / NIES-2087 / MED4)</name>
    <dbReference type="NCBI Taxonomy" id="59919"/>
    <lineage>
        <taxon>Bacteria</taxon>
        <taxon>Bacillati</taxon>
        <taxon>Cyanobacteriota</taxon>
        <taxon>Cyanophyceae</taxon>
        <taxon>Synechococcales</taxon>
        <taxon>Prochlorococcaceae</taxon>
        <taxon>Prochlorococcus</taxon>
    </lineage>
</organism>
<feature type="domain" description="NAD-dependent DNA ligase N-terminal" evidence="1">
    <location>
        <begin position="5"/>
        <end position="246"/>
    </location>
</feature>
<gene>
    <name evidence="2" type="ordered locus">PMM0659</name>
</gene>
<dbReference type="InterPro" id="IPR013840">
    <property type="entry name" value="DNAligase_N"/>
</dbReference>
<evidence type="ECO:0000259" key="1">
    <source>
        <dbReference type="SMART" id="SM00532"/>
    </source>
</evidence>
<dbReference type="OrthoDB" id="9759736at2"/>
<dbReference type="KEGG" id="pmm:PMM0659"/>
<dbReference type="EMBL" id="BX548174">
    <property type="protein sequence ID" value="CAE19118.1"/>
    <property type="molecule type" value="Genomic_DNA"/>
</dbReference>
<dbReference type="RefSeq" id="WP_011132293.1">
    <property type="nucleotide sequence ID" value="NC_005072.1"/>
</dbReference>
<dbReference type="SMART" id="SM00532">
    <property type="entry name" value="LIGANc"/>
    <property type="match status" value="1"/>
</dbReference>
<dbReference type="STRING" id="59919.PMM0659"/>
<sequence length="249" mass="28731">MKTYLEERLEWYDHNYRIGNSLITDKQFDQLEKNLLRIDPDCDYFTNKKSLPLPSLKKNSIDEFLEGLLPDTRLLIEPKIDGIAIALQYRDGTLEKSISRKGIDVTNKIAEIQDIPLKLPVSGILQIRGELFTPNRSPNFSQRIASGFVRAAAGSPEGISFCGFQIINGKLNQYETIQYLKKLGFNTPDIKSCNYTSQVQVFRKQWLDKKIFTEYPTDGIVVKINSRKLQLIREKSKIDYPHWQIAIKD</sequence>
<dbReference type="eggNOG" id="COG0272">
    <property type="taxonomic scope" value="Bacteria"/>
</dbReference>
<evidence type="ECO:0000313" key="3">
    <source>
        <dbReference type="Proteomes" id="UP000001026"/>
    </source>
</evidence>
<dbReference type="AlphaFoldDB" id="Q7V231"/>
<dbReference type="Pfam" id="PF01653">
    <property type="entry name" value="DNA_ligase_aden"/>
    <property type="match status" value="2"/>
</dbReference>
<dbReference type="Proteomes" id="UP000001026">
    <property type="component" value="Chromosome"/>
</dbReference>
<dbReference type="GO" id="GO:0003911">
    <property type="term" value="F:DNA ligase (NAD+) activity"/>
    <property type="evidence" value="ECO:0007669"/>
    <property type="project" value="UniProtKB-EC"/>
</dbReference>
<proteinExistence type="predicted"/>
<dbReference type="Gene3D" id="3.30.470.30">
    <property type="entry name" value="DNA ligase/mRNA capping enzyme"/>
    <property type="match status" value="1"/>
</dbReference>
<evidence type="ECO:0000313" key="2">
    <source>
        <dbReference type="EMBL" id="CAE19118.1"/>
    </source>
</evidence>
<dbReference type="InterPro" id="IPR013839">
    <property type="entry name" value="DNAligase_adenylation"/>
</dbReference>
<accession>Q7V231</accession>
<reference evidence="2 3" key="1">
    <citation type="journal article" date="2003" name="Nature">
        <title>Genome divergence in two Prochlorococcus ecotypes reflects oceanic niche differentiation.</title>
        <authorList>
            <person name="Rocap G."/>
            <person name="Larimer F.W."/>
            <person name="Lamerdin J.E."/>
            <person name="Malfatti S."/>
            <person name="Chain P."/>
            <person name="Ahlgren N.A."/>
            <person name="Arellano A."/>
            <person name="Coleman M."/>
            <person name="Hauser L."/>
            <person name="Hess W.R."/>
            <person name="Johnson Z.I."/>
            <person name="Land M.L."/>
            <person name="Lindell D."/>
            <person name="Post A.F."/>
            <person name="Regala W."/>
            <person name="Shah M."/>
            <person name="Shaw S.L."/>
            <person name="Steglich C."/>
            <person name="Sullivan M.B."/>
            <person name="Ting C.S."/>
            <person name="Tolonen A."/>
            <person name="Webb E.A."/>
            <person name="Zinser E.R."/>
            <person name="Chisholm S.W."/>
        </authorList>
    </citation>
    <scope>NUCLEOTIDE SEQUENCE [LARGE SCALE GENOMIC DNA]</scope>
    <source>
        <strain evidence="3">CCMP1986 / NIES-2087 / MED4</strain>
    </source>
</reference>
<protein>
    <submittedName>
        <fullName evidence="2">NAD-dependent DNA ligase N-terminus</fullName>
        <ecNumber evidence="2">6.5.1.2</ecNumber>
    </submittedName>
</protein>
<dbReference type="HOGENOM" id="CLU_097535_0_0_3"/>
<keyword evidence="2" id="KW-0436">Ligase</keyword>
<name>Q7V231_PROMP</name>